<name>A0A1G1UYL5_9BACT</name>
<dbReference type="Proteomes" id="UP000177967">
    <property type="component" value="Unassembled WGS sequence"/>
</dbReference>
<organism evidence="1 2">
    <name type="scientific">Candidatus Blackburnbacteria bacterium RIFCSPHIGHO2_01_FULL_43_15b</name>
    <dbReference type="NCBI Taxonomy" id="1797513"/>
    <lineage>
        <taxon>Bacteria</taxon>
        <taxon>Candidatus Blackburniibacteriota</taxon>
    </lineage>
</organism>
<dbReference type="EMBL" id="MHBW01000030">
    <property type="protein sequence ID" value="OGY08237.1"/>
    <property type="molecule type" value="Genomic_DNA"/>
</dbReference>
<dbReference type="InterPro" id="IPR050155">
    <property type="entry name" value="HAD-like_hydrolase_sf"/>
</dbReference>
<dbReference type="SUPFAM" id="SSF56784">
    <property type="entry name" value="HAD-like"/>
    <property type="match status" value="1"/>
</dbReference>
<dbReference type="GO" id="GO:0006281">
    <property type="term" value="P:DNA repair"/>
    <property type="evidence" value="ECO:0007669"/>
    <property type="project" value="TreeGrafter"/>
</dbReference>
<evidence type="ECO:0008006" key="3">
    <source>
        <dbReference type="Google" id="ProtNLM"/>
    </source>
</evidence>
<comment type="caution">
    <text evidence="1">The sequence shown here is derived from an EMBL/GenBank/DDBJ whole genome shotgun (WGS) entry which is preliminary data.</text>
</comment>
<dbReference type="InterPro" id="IPR036412">
    <property type="entry name" value="HAD-like_sf"/>
</dbReference>
<dbReference type="Pfam" id="PF13419">
    <property type="entry name" value="HAD_2"/>
    <property type="match status" value="1"/>
</dbReference>
<dbReference type="InterPro" id="IPR006439">
    <property type="entry name" value="HAD-SF_hydro_IA"/>
</dbReference>
<reference evidence="1 2" key="1">
    <citation type="journal article" date="2016" name="Nat. Commun.">
        <title>Thousands of microbial genomes shed light on interconnected biogeochemical processes in an aquifer system.</title>
        <authorList>
            <person name="Anantharaman K."/>
            <person name="Brown C.T."/>
            <person name="Hug L.A."/>
            <person name="Sharon I."/>
            <person name="Castelle C.J."/>
            <person name="Probst A.J."/>
            <person name="Thomas B.C."/>
            <person name="Singh A."/>
            <person name="Wilkins M.J."/>
            <person name="Karaoz U."/>
            <person name="Brodie E.L."/>
            <person name="Williams K.H."/>
            <person name="Hubbard S.S."/>
            <person name="Banfield J.F."/>
        </authorList>
    </citation>
    <scope>NUCLEOTIDE SEQUENCE [LARGE SCALE GENOMIC DNA]</scope>
</reference>
<dbReference type="Gene3D" id="3.40.50.1000">
    <property type="entry name" value="HAD superfamily/HAD-like"/>
    <property type="match status" value="1"/>
</dbReference>
<dbReference type="SFLD" id="SFLDG01129">
    <property type="entry name" value="C1.5:_HAD__Beta-PGM__Phosphata"/>
    <property type="match status" value="1"/>
</dbReference>
<proteinExistence type="predicted"/>
<dbReference type="GO" id="GO:0008967">
    <property type="term" value="F:phosphoglycolate phosphatase activity"/>
    <property type="evidence" value="ECO:0007669"/>
    <property type="project" value="TreeGrafter"/>
</dbReference>
<dbReference type="STRING" id="1797513.A2782_00465"/>
<dbReference type="SFLD" id="SFLDG01135">
    <property type="entry name" value="C1.5.6:_HAD__Beta-PGM__Phospha"/>
    <property type="match status" value="1"/>
</dbReference>
<evidence type="ECO:0000313" key="1">
    <source>
        <dbReference type="EMBL" id="OGY08237.1"/>
    </source>
</evidence>
<dbReference type="PANTHER" id="PTHR43434:SF1">
    <property type="entry name" value="PHOSPHOGLYCOLATE PHOSPHATASE"/>
    <property type="match status" value="1"/>
</dbReference>
<dbReference type="InterPro" id="IPR041492">
    <property type="entry name" value="HAD_2"/>
</dbReference>
<sequence length="249" mass="28036">MSFLRKQESIQITPFLDPCLRRDDKEVTYMNYSAVIFDLDGTILLNEEVYALAFCQVLKQHGVHLSHKEQTCPHALGIGMEENWKILRERFSLPSSLSLDQLAHETQDAYHKRIGEVVVRPGFWQLQEELAEQGTLLALATSNNWWLVEDELEDLGLTKYFNVTVTREEVANAKPEPDLFFKSAEKLAVEPAECVVIEDSQAGVLAAREAGMKAVAVLGSYTSEEDFPEADLIVEGFEDITPNSLGLLF</sequence>
<dbReference type="SFLD" id="SFLDS00003">
    <property type="entry name" value="Haloacid_Dehalogenase"/>
    <property type="match status" value="1"/>
</dbReference>
<dbReference type="InterPro" id="IPR023198">
    <property type="entry name" value="PGP-like_dom2"/>
</dbReference>
<dbReference type="InterPro" id="IPR023214">
    <property type="entry name" value="HAD_sf"/>
</dbReference>
<accession>A0A1G1UYL5</accession>
<dbReference type="Gene3D" id="1.10.150.240">
    <property type="entry name" value="Putative phosphatase, domain 2"/>
    <property type="match status" value="1"/>
</dbReference>
<protein>
    <recommendedName>
        <fullName evidence="3">FCP1 homology domain-containing protein</fullName>
    </recommendedName>
</protein>
<gene>
    <name evidence="1" type="ORF">A2782_00465</name>
</gene>
<evidence type="ECO:0000313" key="2">
    <source>
        <dbReference type="Proteomes" id="UP000177967"/>
    </source>
</evidence>
<dbReference type="GO" id="GO:0005829">
    <property type="term" value="C:cytosol"/>
    <property type="evidence" value="ECO:0007669"/>
    <property type="project" value="TreeGrafter"/>
</dbReference>
<dbReference type="AlphaFoldDB" id="A0A1G1UYL5"/>
<dbReference type="NCBIfam" id="TIGR01509">
    <property type="entry name" value="HAD-SF-IA-v3"/>
    <property type="match status" value="1"/>
</dbReference>
<dbReference type="PANTHER" id="PTHR43434">
    <property type="entry name" value="PHOSPHOGLYCOLATE PHOSPHATASE"/>
    <property type="match status" value="1"/>
</dbReference>